<comment type="similarity">
    <text evidence="7">Belongs to the PINc/VapC protein family.</text>
</comment>
<keyword evidence="6" id="KW-0460">Magnesium</keyword>
<dbReference type="AlphaFoldDB" id="A0A161XP38"/>
<gene>
    <name evidence="9" type="ORF">A2T98_06335</name>
</gene>
<reference evidence="9 10" key="1">
    <citation type="submission" date="2016-04" db="EMBL/GenBank/DDBJ databases">
        <title>Draft Genome Assembly of the Bloom-forming Cyanobacterium Nodularia spumigena Strain CENA596 in Shrimp Production Ponds.</title>
        <authorList>
            <person name="Popin R.V."/>
            <person name="Rigonato J."/>
            <person name="Abreu V.A."/>
            <person name="Andreote A.P."/>
            <person name="Silveira S.B."/>
            <person name="Odebrecht C."/>
            <person name="Fiore M.F."/>
        </authorList>
    </citation>
    <scope>NUCLEOTIDE SEQUENCE [LARGE SCALE GENOMIC DNA]</scope>
    <source>
        <strain evidence="9 10">CENA596</strain>
    </source>
</reference>
<dbReference type="PANTHER" id="PTHR33653:SF1">
    <property type="entry name" value="RIBONUCLEASE VAPC2"/>
    <property type="match status" value="1"/>
</dbReference>
<evidence type="ECO:0000256" key="4">
    <source>
        <dbReference type="ARBA" id="ARBA00022723"/>
    </source>
</evidence>
<dbReference type="SUPFAM" id="SSF88723">
    <property type="entry name" value="PIN domain-like"/>
    <property type="match status" value="1"/>
</dbReference>
<evidence type="ECO:0000256" key="7">
    <source>
        <dbReference type="ARBA" id="ARBA00038093"/>
    </source>
</evidence>
<keyword evidence="3" id="KW-0540">Nuclease</keyword>
<keyword evidence="4" id="KW-0479">Metal-binding</keyword>
<evidence type="ECO:0000256" key="6">
    <source>
        <dbReference type="ARBA" id="ARBA00022842"/>
    </source>
</evidence>
<evidence type="ECO:0000256" key="3">
    <source>
        <dbReference type="ARBA" id="ARBA00022722"/>
    </source>
</evidence>
<proteinExistence type="inferred from homology"/>
<organism evidence="9 10">
    <name type="scientific">Nodularia spumigena CENA596</name>
    <dbReference type="NCBI Taxonomy" id="1819295"/>
    <lineage>
        <taxon>Bacteria</taxon>
        <taxon>Bacillati</taxon>
        <taxon>Cyanobacteriota</taxon>
        <taxon>Cyanophyceae</taxon>
        <taxon>Nostocales</taxon>
        <taxon>Nodulariaceae</taxon>
        <taxon>Nodularia</taxon>
    </lineage>
</organism>
<evidence type="ECO:0000313" key="10">
    <source>
        <dbReference type="Proteomes" id="UP000076555"/>
    </source>
</evidence>
<dbReference type="EMBL" id="LWAJ01000072">
    <property type="protein sequence ID" value="KZL50664.1"/>
    <property type="molecule type" value="Genomic_DNA"/>
</dbReference>
<name>A0A161XP38_NODSP</name>
<dbReference type="GO" id="GO:0016787">
    <property type="term" value="F:hydrolase activity"/>
    <property type="evidence" value="ECO:0007669"/>
    <property type="project" value="UniProtKB-KW"/>
</dbReference>
<dbReference type="RefSeq" id="WP_063872035.1">
    <property type="nucleotide sequence ID" value="NZ_CAWMRI010000072.1"/>
</dbReference>
<dbReference type="Proteomes" id="UP000076555">
    <property type="component" value="Unassembled WGS sequence"/>
</dbReference>
<evidence type="ECO:0000313" key="9">
    <source>
        <dbReference type="EMBL" id="KZL50664.1"/>
    </source>
</evidence>
<sequence length="133" mass="15388">MTYLLDTDTCIYWIKNINSVRNKIQQIGWKQICICNITVAELYFGAYNSQRVTENLTRAESFIRDVEVIALDNQAVKKFGELKAELRKIGQPVADFDLLIASIALTRNYILVTNNTRHYNRISDLKLENWISA</sequence>
<dbReference type="InterPro" id="IPR029060">
    <property type="entry name" value="PIN-like_dom_sf"/>
</dbReference>
<dbReference type="InterPro" id="IPR050556">
    <property type="entry name" value="Type_II_TA_system_RNase"/>
</dbReference>
<dbReference type="Gene3D" id="3.40.50.1010">
    <property type="entry name" value="5'-nuclease"/>
    <property type="match status" value="1"/>
</dbReference>
<dbReference type="CDD" id="cd18742">
    <property type="entry name" value="PIN_VapC4-5_FitB-like"/>
    <property type="match status" value="1"/>
</dbReference>
<comment type="cofactor">
    <cofactor evidence="1">
        <name>Mg(2+)</name>
        <dbReference type="ChEBI" id="CHEBI:18420"/>
    </cofactor>
</comment>
<evidence type="ECO:0000259" key="8">
    <source>
        <dbReference type="Pfam" id="PF01850"/>
    </source>
</evidence>
<evidence type="ECO:0000256" key="2">
    <source>
        <dbReference type="ARBA" id="ARBA00022649"/>
    </source>
</evidence>
<accession>A0A161XP38</accession>
<dbReference type="Pfam" id="PF01850">
    <property type="entry name" value="PIN"/>
    <property type="match status" value="1"/>
</dbReference>
<dbReference type="InterPro" id="IPR002716">
    <property type="entry name" value="PIN_dom"/>
</dbReference>
<comment type="caution">
    <text evidence="9">The sequence shown here is derived from an EMBL/GenBank/DDBJ whole genome shotgun (WGS) entry which is preliminary data.</text>
</comment>
<evidence type="ECO:0000256" key="1">
    <source>
        <dbReference type="ARBA" id="ARBA00001946"/>
    </source>
</evidence>
<dbReference type="OrthoDB" id="9796690at2"/>
<feature type="domain" description="PIN" evidence="8">
    <location>
        <begin position="3"/>
        <end position="119"/>
    </location>
</feature>
<evidence type="ECO:0000256" key="5">
    <source>
        <dbReference type="ARBA" id="ARBA00022801"/>
    </source>
</evidence>
<dbReference type="GO" id="GO:0046872">
    <property type="term" value="F:metal ion binding"/>
    <property type="evidence" value="ECO:0007669"/>
    <property type="project" value="UniProtKB-KW"/>
</dbReference>
<keyword evidence="5" id="KW-0378">Hydrolase</keyword>
<protein>
    <submittedName>
        <fullName evidence="9">Twitching motility protein PilT</fullName>
    </submittedName>
</protein>
<dbReference type="PANTHER" id="PTHR33653">
    <property type="entry name" value="RIBONUCLEASE VAPC2"/>
    <property type="match status" value="1"/>
</dbReference>
<keyword evidence="2" id="KW-1277">Toxin-antitoxin system</keyword>
<dbReference type="GO" id="GO:0004518">
    <property type="term" value="F:nuclease activity"/>
    <property type="evidence" value="ECO:0007669"/>
    <property type="project" value="UniProtKB-KW"/>
</dbReference>